<dbReference type="EMBL" id="CP012670">
    <property type="protein sequence ID" value="AUX21745.1"/>
    <property type="molecule type" value="Genomic_DNA"/>
</dbReference>
<dbReference type="RefSeq" id="WP_275938737.1">
    <property type="nucleotide sequence ID" value="NZ_CP012670.1"/>
</dbReference>
<sequence length="44" mass="4896">MPGDQELEYGDDNDITPADIDDEPESNRTPSLEEARAGFMLLDL</sequence>
<organism evidence="2 3">
    <name type="scientific">Sorangium cellulosum</name>
    <name type="common">Polyangium cellulosum</name>
    <dbReference type="NCBI Taxonomy" id="56"/>
    <lineage>
        <taxon>Bacteria</taxon>
        <taxon>Pseudomonadati</taxon>
        <taxon>Myxococcota</taxon>
        <taxon>Polyangia</taxon>
        <taxon>Polyangiales</taxon>
        <taxon>Polyangiaceae</taxon>
        <taxon>Sorangium</taxon>
    </lineage>
</organism>
<proteinExistence type="predicted"/>
<protein>
    <submittedName>
        <fullName evidence="2">Uncharacterized protein</fullName>
    </submittedName>
</protein>
<name>A0A4P2PXZ2_SORCE</name>
<gene>
    <name evidence="2" type="ORF">SOCEGT47_022320</name>
</gene>
<evidence type="ECO:0000256" key="1">
    <source>
        <dbReference type="SAM" id="MobiDB-lite"/>
    </source>
</evidence>
<reference evidence="2 3" key="1">
    <citation type="submission" date="2015-09" db="EMBL/GenBank/DDBJ databases">
        <title>Sorangium comparison.</title>
        <authorList>
            <person name="Zaburannyi N."/>
            <person name="Bunk B."/>
            <person name="Overmann J."/>
            <person name="Mueller R."/>
        </authorList>
    </citation>
    <scope>NUCLEOTIDE SEQUENCE [LARGE SCALE GENOMIC DNA]</scope>
    <source>
        <strain evidence="2 3">So ceGT47</strain>
    </source>
</reference>
<feature type="compositionally biased region" description="Acidic residues" evidence="1">
    <location>
        <begin position="1"/>
        <end position="24"/>
    </location>
</feature>
<accession>A0A4P2PXZ2</accession>
<dbReference type="AlphaFoldDB" id="A0A4P2PXZ2"/>
<dbReference type="Proteomes" id="UP000295781">
    <property type="component" value="Chromosome"/>
</dbReference>
<evidence type="ECO:0000313" key="3">
    <source>
        <dbReference type="Proteomes" id="UP000295781"/>
    </source>
</evidence>
<feature type="region of interest" description="Disordered" evidence="1">
    <location>
        <begin position="1"/>
        <end position="44"/>
    </location>
</feature>
<evidence type="ECO:0000313" key="2">
    <source>
        <dbReference type="EMBL" id="AUX21745.1"/>
    </source>
</evidence>